<evidence type="ECO:0000256" key="2">
    <source>
        <dbReference type="ARBA" id="ARBA00023002"/>
    </source>
</evidence>
<comment type="caution">
    <text evidence="4">The sequence shown here is derived from an EMBL/GenBank/DDBJ whole genome shotgun (WGS) entry which is preliminary data.</text>
</comment>
<dbReference type="Gene3D" id="3.50.50.60">
    <property type="entry name" value="FAD/NAD(P)-binding domain"/>
    <property type="match status" value="1"/>
</dbReference>
<comment type="cofactor">
    <cofactor evidence="1">
        <name>FAD</name>
        <dbReference type="ChEBI" id="CHEBI:57692"/>
    </cofactor>
</comment>
<dbReference type="InterPro" id="IPR001613">
    <property type="entry name" value="Flavin_amine_oxidase"/>
</dbReference>
<dbReference type="PANTHER" id="PTHR42923:SF47">
    <property type="entry name" value="BLR3003 PROTEIN"/>
    <property type="match status" value="1"/>
</dbReference>
<dbReference type="NCBIfam" id="TIGR03467">
    <property type="entry name" value="HpnE"/>
    <property type="match status" value="1"/>
</dbReference>
<feature type="domain" description="Amine oxidase" evidence="3">
    <location>
        <begin position="10"/>
        <end position="445"/>
    </location>
</feature>
<organism evidence="4 5">
    <name type="scientific">Catenulispora subtropica</name>
    <dbReference type="NCBI Taxonomy" id="450798"/>
    <lineage>
        <taxon>Bacteria</taxon>
        <taxon>Bacillati</taxon>
        <taxon>Actinomycetota</taxon>
        <taxon>Actinomycetes</taxon>
        <taxon>Catenulisporales</taxon>
        <taxon>Catenulisporaceae</taxon>
        <taxon>Catenulispora</taxon>
    </lineage>
</organism>
<dbReference type="SUPFAM" id="SSF51905">
    <property type="entry name" value="FAD/NAD(P)-binding domain"/>
    <property type="match status" value="1"/>
</dbReference>
<evidence type="ECO:0000313" key="4">
    <source>
        <dbReference type="EMBL" id="GAA2006869.1"/>
    </source>
</evidence>
<dbReference type="EMBL" id="BAAAQM010000094">
    <property type="protein sequence ID" value="GAA2006869.1"/>
    <property type="molecule type" value="Genomic_DNA"/>
</dbReference>
<sequence>MSVAVVGGGLAGIAAAVALQEAGIDVELYEARPRLGGATHSFQRAVDGLPGTSSLTVDNGQHVMLRAFTAYRGLLERLGTAGGVDLQDRFDLRILTPDDRPEARLRRTVFTRALPRSIALPGPLHLLPALARYSLLTPAERLRAAAASLAMGRVDPDDPLADTRSLGDWLDRHGQDDRSRRYLWELFVTAALNCRVEEASLGLSAMVIKTALLGRSDAADIGVPRLPLGELHGRAAEKHLRRVHLKTKVEAVVSGTRLVVDGFPVDADAVIVAVPHPAAAGLVPRAACPDRGRWGGLAASPIVDVHVVYDRPVLDGPFAAVVDSPVQWVFDRTAAAGLAGSGVQYVSSVVSAAGEWIDTPVARIRDAFLPALAEVLPAARRAGAAEFFVTRERHATFRQGPGSAALRPAAATRLPGLFLAGAWTATGWPDTMEGAVRSGLTAARLCRRHLQGGHDR</sequence>
<dbReference type="InterPro" id="IPR036188">
    <property type="entry name" value="FAD/NAD-bd_sf"/>
</dbReference>
<dbReference type="Pfam" id="PF01593">
    <property type="entry name" value="Amino_oxidase"/>
    <property type="match status" value="1"/>
</dbReference>
<dbReference type="PANTHER" id="PTHR42923">
    <property type="entry name" value="PROTOPORPHYRINOGEN OXIDASE"/>
    <property type="match status" value="1"/>
</dbReference>
<dbReference type="InterPro" id="IPR017830">
    <property type="entry name" value="SQase_HpnE"/>
</dbReference>
<dbReference type="InterPro" id="IPR002937">
    <property type="entry name" value="Amino_oxidase"/>
</dbReference>
<evidence type="ECO:0000256" key="1">
    <source>
        <dbReference type="ARBA" id="ARBA00001974"/>
    </source>
</evidence>
<evidence type="ECO:0000259" key="3">
    <source>
        <dbReference type="Pfam" id="PF01593"/>
    </source>
</evidence>
<protein>
    <submittedName>
        <fullName evidence="4">Hydroxysqualene dehydroxylase HpnE</fullName>
    </submittedName>
</protein>
<evidence type="ECO:0000313" key="5">
    <source>
        <dbReference type="Proteomes" id="UP001499854"/>
    </source>
</evidence>
<name>A0ABP5EWN1_9ACTN</name>
<dbReference type="Proteomes" id="UP001499854">
    <property type="component" value="Unassembled WGS sequence"/>
</dbReference>
<proteinExistence type="predicted"/>
<gene>
    <name evidence="4" type="primary">hpnE</name>
    <name evidence="4" type="ORF">GCM10009838_86520</name>
</gene>
<dbReference type="RefSeq" id="WP_344663063.1">
    <property type="nucleotide sequence ID" value="NZ_BAAAQM010000094.1"/>
</dbReference>
<dbReference type="InterPro" id="IPR050464">
    <property type="entry name" value="Zeta_carotene_desat/Oxidored"/>
</dbReference>
<reference evidence="5" key="1">
    <citation type="journal article" date="2019" name="Int. J. Syst. Evol. Microbiol.">
        <title>The Global Catalogue of Microorganisms (GCM) 10K type strain sequencing project: providing services to taxonomists for standard genome sequencing and annotation.</title>
        <authorList>
            <consortium name="The Broad Institute Genomics Platform"/>
            <consortium name="The Broad Institute Genome Sequencing Center for Infectious Disease"/>
            <person name="Wu L."/>
            <person name="Ma J."/>
        </authorList>
    </citation>
    <scope>NUCLEOTIDE SEQUENCE [LARGE SCALE GENOMIC DNA]</scope>
    <source>
        <strain evidence="5">JCM 16013</strain>
    </source>
</reference>
<dbReference type="PRINTS" id="PR00757">
    <property type="entry name" value="AMINEOXDASEF"/>
</dbReference>
<keyword evidence="2" id="KW-0560">Oxidoreductase</keyword>
<keyword evidence="5" id="KW-1185">Reference proteome</keyword>
<accession>A0ABP5EWN1</accession>